<evidence type="ECO:0000313" key="2">
    <source>
        <dbReference type="EMBL" id="JAT66533.1"/>
    </source>
</evidence>
<evidence type="ECO:0000256" key="1">
    <source>
        <dbReference type="SAM" id="SignalP"/>
    </source>
</evidence>
<protein>
    <submittedName>
        <fullName evidence="2">ATPase ravA</fullName>
    </submittedName>
</protein>
<keyword evidence="1" id="KW-0732">Signal</keyword>
<organism evidence="2">
    <name type="scientific">Anthurium amnicola</name>
    <dbReference type="NCBI Taxonomy" id="1678845"/>
    <lineage>
        <taxon>Eukaryota</taxon>
        <taxon>Viridiplantae</taxon>
        <taxon>Streptophyta</taxon>
        <taxon>Embryophyta</taxon>
        <taxon>Tracheophyta</taxon>
        <taxon>Spermatophyta</taxon>
        <taxon>Magnoliopsida</taxon>
        <taxon>Liliopsida</taxon>
        <taxon>Araceae</taxon>
        <taxon>Pothoideae</taxon>
        <taxon>Potheae</taxon>
        <taxon>Anthurium</taxon>
    </lineage>
</organism>
<feature type="signal peptide" evidence="1">
    <location>
        <begin position="1"/>
        <end position="26"/>
    </location>
</feature>
<accession>A0A1D1ZI86</accession>
<feature type="non-terminal residue" evidence="2">
    <location>
        <position position="1"/>
    </location>
</feature>
<proteinExistence type="predicted"/>
<reference evidence="2" key="1">
    <citation type="submission" date="2015-07" db="EMBL/GenBank/DDBJ databases">
        <title>Transcriptome Assembly of Anthurium amnicola.</title>
        <authorList>
            <person name="Suzuki J."/>
        </authorList>
    </citation>
    <scope>NUCLEOTIDE SEQUENCE</scope>
</reference>
<dbReference type="AlphaFoldDB" id="A0A1D1ZI86"/>
<feature type="chain" id="PRO_5008901036" evidence="1">
    <location>
        <begin position="27"/>
        <end position="130"/>
    </location>
</feature>
<sequence length="130" mass="14856">AIFEVKMKFAHITILSLLLLAVYTAAKRLPTHEVLPTPVLIHQVKGNHNKYIVENVWYGNGYEDDDKVTAVFKCDKPVKVNATDQPGVFNDRRAFFELTVPDSVKTVKCRRGIFDIDSFRFFAVSFPHTK</sequence>
<dbReference type="EMBL" id="GDJX01001403">
    <property type="protein sequence ID" value="JAT66533.1"/>
    <property type="molecule type" value="Transcribed_RNA"/>
</dbReference>
<name>A0A1D1ZI86_9ARAE</name>
<gene>
    <name evidence="2" type="primary">ravA</name>
    <name evidence="2" type="ORF">g.69303</name>
</gene>